<dbReference type="CDD" id="cd22343">
    <property type="entry name" value="PDDEXK_lambda_exonuclease-like"/>
    <property type="match status" value="1"/>
</dbReference>
<evidence type="ECO:0000313" key="3">
    <source>
        <dbReference type="Proteomes" id="UP000041356"/>
    </source>
</evidence>
<keyword evidence="2" id="KW-0378">Hydrolase</keyword>
<dbReference type="GO" id="GO:0004519">
    <property type="term" value="F:endonuclease activity"/>
    <property type="evidence" value="ECO:0007669"/>
    <property type="project" value="UniProtKB-KW"/>
</dbReference>
<dbReference type="Pfam" id="PF09588">
    <property type="entry name" value="YqaJ"/>
    <property type="match status" value="1"/>
</dbReference>
<accession>A0A9P1PXY5</accession>
<proteinExistence type="predicted"/>
<feature type="domain" description="YqaJ viral recombinase" evidence="1">
    <location>
        <begin position="25"/>
        <end position="167"/>
    </location>
</feature>
<dbReference type="Proteomes" id="UP000041356">
    <property type="component" value="Unassembled WGS sequence"/>
</dbReference>
<evidence type="ECO:0000259" key="1">
    <source>
        <dbReference type="Pfam" id="PF09588"/>
    </source>
</evidence>
<dbReference type="InterPro" id="IPR051703">
    <property type="entry name" value="NF-kappa-B_Signaling_Reg"/>
</dbReference>
<evidence type="ECO:0000313" key="2">
    <source>
        <dbReference type="EMBL" id="CNG11153.1"/>
    </source>
</evidence>
<dbReference type="PANTHER" id="PTHR46609:SF6">
    <property type="entry name" value="EXONUCLEASE, PHAGE-TYPE_RECB, C-TERMINAL DOMAIN-CONTAINING PROTEIN-RELATED"/>
    <property type="match status" value="1"/>
</dbReference>
<organism evidence="2 3">
    <name type="scientific">Yersinia enterocolitica</name>
    <dbReference type="NCBI Taxonomy" id="630"/>
    <lineage>
        <taxon>Bacteria</taxon>
        <taxon>Pseudomonadati</taxon>
        <taxon>Pseudomonadota</taxon>
        <taxon>Gammaproteobacteria</taxon>
        <taxon>Enterobacterales</taxon>
        <taxon>Yersiniaceae</taxon>
        <taxon>Yersinia</taxon>
    </lineage>
</organism>
<sequence length="227" mass="25694">MIDYDVILQRTGIDARNLEQGSEGWKALRLGVITASRAHCVIATGRGGKGWGEKKKGYLMELVAEVCTGQSPEVFGKPLEWGNNHEDEARSLFEFTTGKQVSTVPIIFKDEGMRTAASPDGLVDDGNGLEIKCPFTTPVYLDFRVNGEIKPEYIAQCQFSMWVTGRQGWHFANYDPRMKREAIHHVTLDRDEEMMRQFDEHIPEFITAMDSVLTDLGFVFGEQWRAL</sequence>
<protein>
    <submittedName>
        <fullName evidence="2">Phage-type endonuclease</fullName>
    </submittedName>
</protein>
<name>A0A9P1PXY5_YEREN</name>
<dbReference type="InterPro" id="IPR011335">
    <property type="entry name" value="Restrct_endonuc-II-like"/>
</dbReference>
<dbReference type="AlphaFoldDB" id="A0A9P1PXY5"/>
<dbReference type="PANTHER" id="PTHR46609">
    <property type="entry name" value="EXONUCLEASE, PHAGE-TYPE/RECB, C-TERMINAL DOMAIN-CONTAINING PROTEIN"/>
    <property type="match status" value="1"/>
</dbReference>
<gene>
    <name evidence="2" type="ORF">ERS137939_03265</name>
</gene>
<dbReference type="EMBL" id="CPZF01000009">
    <property type="protein sequence ID" value="CNG11153.1"/>
    <property type="molecule type" value="Genomic_DNA"/>
</dbReference>
<keyword evidence="2" id="KW-0255">Endonuclease</keyword>
<reference evidence="2 3" key="1">
    <citation type="submission" date="2015-03" db="EMBL/GenBank/DDBJ databases">
        <authorList>
            <consortium name="Pathogen Informatics"/>
            <person name="Murphy D."/>
        </authorList>
    </citation>
    <scope>NUCLEOTIDE SEQUENCE [LARGE SCALE GENOMIC DNA]</scope>
    <source>
        <strain evidence="2 3">IP27818</strain>
    </source>
</reference>
<dbReference type="SUPFAM" id="SSF52980">
    <property type="entry name" value="Restriction endonuclease-like"/>
    <property type="match status" value="1"/>
</dbReference>
<keyword evidence="2" id="KW-0540">Nuclease</keyword>
<dbReference type="InterPro" id="IPR019080">
    <property type="entry name" value="YqaJ_viral_recombinase"/>
</dbReference>
<dbReference type="InterPro" id="IPR011604">
    <property type="entry name" value="PDDEXK-like_dom_sf"/>
</dbReference>
<dbReference type="Gene3D" id="3.90.320.10">
    <property type="match status" value="1"/>
</dbReference>
<comment type="caution">
    <text evidence="2">The sequence shown here is derived from an EMBL/GenBank/DDBJ whole genome shotgun (WGS) entry which is preliminary data.</text>
</comment>